<dbReference type="EMBL" id="MFJN01000003">
    <property type="protein sequence ID" value="OGG22399.1"/>
    <property type="molecule type" value="Genomic_DNA"/>
</dbReference>
<keyword evidence="1" id="KW-0812">Transmembrane</keyword>
<dbReference type="PANTHER" id="PTHR36833">
    <property type="entry name" value="SLR0610 PROTEIN-RELATED"/>
    <property type="match status" value="1"/>
</dbReference>
<protein>
    <recommendedName>
        <fullName evidence="4">ABC transporter permease</fullName>
    </recommendedName>
</protein>
<proteinExistence type="predicted"/>
<dbReference type="AlphaFoldDB" id="A0A1F6AC92"/>
<feature type="transmembrane region" description="Helical" evidence="1">
    <location>
        <begin position="21"/>
        <end position="50"/>
    </location>
</feature>
<accession>A0A1F6AC92</accession>
<dbReference type="Proteomes" id="UP000177092">
    <property type="component" value="Unassembled WGS sequence"/>
</dbReference>
<evidence type="ECO:0000313" key="2">
    <source>
        <dbReference type="EMBL" id="OGG22399.1"/>
    </source>
</evidence>
<feature type="transmembrane region" description="Helical" evidence="1">
    <location>
        <begin position="62"/>
        <end position="83"/>
    </location>
</feature>
<evidence type="ECO:0000256" key="1">
    <source>
        <dbReference type="SAM" id="Phobius"/>
    </source>
</evidence>
<keyword evidence="1" id="KW-1133">Transmembrane helix</keyword>
<feature type="transmembrane region" description="Helical" evidence="1">
    <location>
        <begin position="196"/>
        <end position="221"/>
    </location>
</feature>
<feature type="transmembrane region" description="Helical" evidence="1">
    <location>
        <begin position="119"/>
        <end position="137"/>
    </location>
</feature>
<comment type="caution">
    <text evidence="2">The sequence shown here is derived from an EMBL/GenBank/DDBJ whole genome shotgun (WGS) entry which is preliminary data.</text>
</comment>
<keyword evidence="1" id="KW-0472">Membrane</keyword>
<feature type="transmembrane region" description="Helical" evidence="1">
    <location>
        <begin position="149"/>
        <end position="175"/>
    </location>
</feature>
<feature type="transmembrane region" description="Helical" evidence="1">
    <location>
        <begin position="233"/>
        <end position="251"/>
    </location>
</feature>
<name>A0A1F6AC92_9BACT</name>
<gene>
    <name evidence="2" type="ORF">A3D03_05070</name>
</gene>
<dbReference type="PANTHER" id="PTHR36833:SF1">
    <property type="entry name" value="INTEGRAL MEMBRANE TRANSPORT PROTEIN"/>
    <property type="match status" value="1"/>
</dbReference>
<reference evidence="2 3" key="1">
    <citation type="journal article" date="2016" name="Nat. Commun.">
        <title>Thousands of microbial genomes shed light on interconnected biogeochemical processes in an aquifer system.</title>
        <authorList>
            <person name="Anantharaman K."/>
            <person name="Brown C.T."/>
            <person name="Hug L.A."/>
            <person name="Sharon I."/>
            <person name="Castelle C.J."/>
            <person name="Probst A.J."/>
            <person name="Thomas B.C."/>
            <person name="Singh A."/>
            <person name="Wilkins M.J."/>
            <person name="Karaoz U."/>
            <person name="Brodie E.L."/>
            <person name="Williams K.H."/>
            <person name="Hubbard S.S."/>
            <person name="Banfield J.F."/>
        </authorList>
    </citation>
    <scope>NUCLEOTIDE SEQUENCE [LARGE SCALE GENOMIC DNA]</scope>
</reference>
<evidence type="ECO:0008006" key="4">
    <source>
        <dbReference type="Google" id="ProtNLM"/>
    </source>
</evidence>
<dbReference type="InterPro" id="IPR010390">
    <property type="entry name" value="ABC-2_transporter-like"/>
</dbReference>
<dbReference type="STRING" id="1798384.A3D03_05070"/>
<sequence>MSEITRYFKIWLKMSSASFETFFISRVGAVLFLAGKVIRFLFFFVFLIILVRQTKALAGYDLWQVILFYLTFNFIDSATQMLFREVYQFRQKIISGSFDLLLVKPINTLFRSLFGWTDILDFITLIPLIGMIIYTAVRISKFNVIGILLYFLLLANSLLIATSFHIIVLGFAILTSEIDHAIMIYRDFMGMGKLPINIYAEPLRSFVTFIIPVGIMMSFPVDALLRIITVQNFMISLGFGIGIFTLSIVFWRHSLKYYTSASS</sequence>
<organism evidence="2 3">
    <name type="scientific">Candidatus Gottesmanbacteria bacterium RIFCSPHIGHO2_02_FULL_40_13</name>
    <dbReference type="NCBI Taxonomy" id="1798384"/>
    <lineage>
        <taxon>Bacteria</taxon>
        <taxon>Candidatus Gottesmaniibacteriota</taxon>
    </lineage>
</organism>
<evidence type="ECO:0000313" key="3">
    <source>
        <dbReference type="Proteomes" id="UP000177092"/>
    </source>
</evidence>
<dbReference type="Pfam" id="PF06182">
    <property type="entry name" value="ABC2_membrane_6"/>
    <property type="match status" value="1"/>
</dbReference>